<evidence type="ECO:0000256" key="4">
    <source>
        <dbReference type="ARBA" id="ARBA00023163"/>
    </source>
</evidence>
<feature type="region of interest" description="Disordered" evidence="6">
    <location>
        <begin position="737"/>
        <end position="760"/>
    </location>
</feature>
<feature type="compositionally biased region" description="Basic and acidic residues" evidence="6">
    <location>
        <begin position="848"/>
        <end position="868"/>
    </location>
</feature>
<keyword evidence="9" id="KW-1185">Reference proteome</keyword>
<gene>
    <name evidence="8" type="ORF">Plec18167_009307</name>
</gene>
<feature type="compositionally biased region" description="Polar residues" evidence="6">
    <location>
        <begin position="144"/>
        <end position="154"/>
    </location>
</feature>
<feature type="compositionally biased region" description="Polar residues" evidence="6">
    <location>
        <begin position="236"/>
        <end position="249"/>
    </location>
</feature>
<proteinExistence type="predicted"/>
<evidence type="ECO:0000256" key="1">
    <source>
        <dbReference type="ARBA" id="ARBA00022723"/>
    </source>
</evidence>
<feature type="region of interest" description="Disordered" evidence="6">
    <location>
        <begin position="125"/>
        <end position="164"/>
    </location>
</feature>
<dbReference type="InterPro" id="IPR001138">
    <property type="entry name" value="Zn2Cys6_DnaBD"/>
</dbReference>
<evidence type="ECO:0000313" key="8">
    <source>
        <dbReference type="EMBL" id="KAL1865765.1"/>
    </source>
</evidence>
<evidence type="ECO:0000259" key="7">
    <source>
        <dbReference type="PROSITE" id="PS50048"/>
    </source>
</evidence>
<dbReference type="InterPro" id="IPR051127">
    <property type="entry name" value="Fungal_SecMet_Regulators"/>
</dbReference>
<feature type="domain" description="Zn(2)-C6 fungal-type" evidence="7">
    <location>
        <begin position="21"/>
        <end position="53"/>
    </location>
</feature>
<dbReference type="SMART" id="SM00906">
    <property type="entry name" value="Fungal_trans"/>
    <property type="match status" value="1"/>
</dbReference>
<feature type="compositionally biased region" description="Basic and acidic residues" evidence="6">
    <location>
        <begin position="125"/>
        <end position="134"/>
    </location>
</feature>
<evidence type="ECO:0000256" key="2">
    <source>
        <dbReference type="ARBA" id="ARBA00023015"/>
    </source>
</evidence>
<dbReference type="PANTHER" id="PTHR47424:SF6">
    <property type="entry name" value="PROLINE UTILIZATION TRANS-ACTIVATOR"/>
    <property type="match status" value="1"/>
</dbReference>
<reference evidence="8 9" key="1">
    <citation type="journal article" date="2024" name="IMA Fungus">
        <title>IMA Genome - F19 : A genome assembly and annotation guide to empower mycologists, including annotated draft genome sequences of Ceratocystis pirilliformis, Diaporthe australafricana, Fusarium ophioides, Paecilomyces lecythidis, and Sporothrix stenoceras.</title>
        <authorList>
            <person name="Aylward J."/>
            <person name="Wilson A.M."/>
            <person name="Visagie C.M."/>
            <person name="Spraker J."/>
            <person name="Barnes I."/>
            <person name="Buitendag C."/>
            <person name="Ceriani C."/>
            <person name="Del Mar Angel L."/>
            <person name="du Plessis D."/>
            <person name="Fuchs T."/>
            <person name="Gasser K."/>
            <person name="Kramer D."/>
            <person name="Li W."/>
            <person name="Munsamy K."/>
            <person name="Piso A."/>
            <person name="Price J.L."/>
            <person name="Sonnekus B."/>
            <person name="Thomas C."/>
            <person name="van der Nest A."/>
            <person name="van Dijk A."/>
            <person name="van Heerden A."/>
            <person name="van Vuuren N."/>
            <person name="Yilmaz N."/>
            <person name="Duong T.A."/>
            <person name="van der Merwe N.A."/>
            <person name="Wingfield M.J."/>
            <person name="Wingfield B.D."/>
        </authorList>
    </citation>
    <scope>NUCLEOTIDE SEQUENCE [LARGE SCALE GENOMIC DNA]</scope>
    <source>
        <strain evidence="8 9">CMW 18167</strain>
    </source>
</reference>
<keyword evidence="4" id="KW-0804">Transcription</keyword>
<feature type="region of interest" description="Disordered" evidence="6">
    <location>
        <begin position="835"/>
        <end position="868"/>
    </location>
</feature>
<keyword evidence="2" id="KW-0805">Transcription regulation</keyword>
<dbReference type="EMBL" id="JAVDPF010000057">
    <property type="protein sequence ID" value="KAL1865765.1"/>
    <property type="molecule type" value="Genomic_DNA"/>
</dbReference>
<dbReference type="PROSITE" id="PS00463">
    <property type="entry name" value="ZN2_CY6_FUNGAL_1"/>
    <property type="match status" value="1"/>
</dbReference>
<keyword evidence="1" id="KW-0479">Metal-binding</keyword>
<dbReference type="Gene3D" id="4.10.240.10">
    <property type="entry name" value="Zn(2)-C6 fungal-type DNA-binding domain"/>
    <property type="match status" value="1"/>
</dbReference>
<sequence>MEQRRSRRRVPEELRKRTELSCDLCRKRRCKCVRRKADESCRTCQQNNVECVSTFRRKTRLYGSLETIRDRYRCLEAIVNSAFPDEPTRTVEDLLSLGNRHGFPMPQTGDVALSEENLLTPEAERGISQERSLSDEEQDESSLTGTGSIQQDFQPQPWHNRRISQAQESPRLVCDSVGRRYYIGPSGTLAFFGELRDLVSTRQPFSRFASDNVAEALEARTEKHDSPHTSIDERPNSNGSSTRFSQTAQTPLQNLLRSASRFRNLPPATLENLQRLYFERGHSDFPLFDRPTFQDEFERFFVSRLEHGSAQTLQQSAETAKPDEGWLVCLHMMLAFGCVLSVRSKKGAASDNDNFDYESLRAHCWGQAQTAVSCLSTTCTLSNVQALLLISLYYHSINERNASWTLVGSAARMAIAIGMHRHDINNSFRPVERETRKRIWCTLYNFEQFLCMSLGRPSAIDEQEMNTGLPSDDMIGPGYNPPGYTEYSFRLQVLSSRLRRVMSVQYQSTTRRKGPSLVRVSNPPPRAFLDELQAWEDGIPAHLKLPKFNETVEDAVPPLSKLREFCSHYHSNHLRAIVLLHIQYHNLRIQLCRPYLLTLISSNSRDPAAVPYIWEDVPSDARSPVDNVAFLARSCVSSASRIAGLILLLDSAGALNGLTWLDVFYAYSAAMTLLLRILWVQHPYSPKDIMAKERKSKTDIGSLVGELQNVLKSLPKCSTMHRFASVAENFADAVQSSTAGTRSSRTINGGKNAGQSRTTQNVGREINPSVRNCSPGAVGLGLTPCSVSGEVTGLDNGRQEDLSVSAKQATSHGLPTRSALETLADASNSMDAIMTMSSNPVSPRRRISRDSTHMQREDSYEGFNRDEASSSFKESTVCVDEGDWQSSQAPYAIHATEESHDHEKGNDNYNSRSYSSVNETLAAYRDSSLLYNDISDSYYQEITNTEPSFPEEVASPQSLLWQDSFQQVTMGWNNFERFMGA</sequence>
<dbReference type="InterPro" id="IPR036864">
    <property type="entry name" value="Zn2-C6_fun-type_DNA-bd_sf"/>
</dbReference>
<accession>A0ABR3WQ27</accession>
<keyword evidence="3" id="KW-0238">DNA-binding</keyword>
<dbReference type="Proteomes" id="UP001583193">
    <property type="component" value="Unassembled WGS sequence"/>
</dbReference>
<dbReference type="Pfam" id="PF04082">
    <property type="entry name" value="Fungal_trans"/>
    <property type="match status" value="1"/>
</dbReference>
<evidence type="ECO:0000256" key="3">
    <source>
        <dbReference type="ARBA" id="ARBA00023125"/>
    </source>
</evidence>
<name>A0ABR3WQ27_9EURO</name>
<dbReference type="SUPFAM" id="SSF57701">
    <property type="entry name" value="Zn2/Cys6 DNA-binding domain"/>
    <property type="match status" value="1"/>
</dbReference>
<comment type="caution">
    <text evidence="8">The sequence shown here is derived from an EMBL/GenBank/DDBJ whole genome shotgun (WGS) entry which is preliminary data.</text>
</comment>
<evidence type="ECO:0000313" key="9">
    <source>
        <dbReference type="Proteomes" id="UP001583193"/>
    </source>
</evidence>
<evidence type="ECO:0000256" key="6">
    <source>
        <dbReference type="SAM" id="MobiDB-lite"/>
    </source>
</evidence>
<protein>
    <recommendedName>
        <fullName evidence="7">Zn(2)-C6 fungal-type domain-containing protein</fullName>
    </recommendedName>
</protein>
<dbReference type="PROSITE" id="PS50048">
    <property type="entry name" value="ZN2_CY6_FUNGAL_2"/>
    <property type="match status" value="1"/>
</dbReference>
<evidence type="ECO:0000256" key="5">
    <source>
        <dbReference type="ARBA" id="ARBA00023242"/>
    </source>
</evidence>
<organism evidence="8 9">
    <name type="scientific">Paecilomyces lecythidis</name>
    <dbReference type="NCBI Taxonomy" id="3004212"/>
    <lineage>
        <taxon>Eukaryota</taxon>
        <taxon>Fungi</taxon>
        <taxon>Dikarya</taxon>
        <taxon>Ascomycota</taxon>
        <taxon>Pezizomycotina</taxon>
        <taxon>Eurotiomycetes</taxon>
        <taxon>Eurotiomycetidae</taxon>
        <taxon>Eurotiales</taxon>
        <taxon>Thermoascaceae</taxon>
        <taxon>Paecilomyces</taxon>
    </lineage>
</organism>
<dbReference type="CDD" id="cd12148">
    <property type="entry name" value="fungal_TF_MHR"/>
    <property type="match status" value="1"/>
</dbReference>
<dbReference type="InterPro" id="IPR007219">
    <property type="entry name" value="XnlR_reg_dom"/>
</dbReference>
<keyword evidence="5" id="KW-0539">Nucleus</keyword>
<dbReference type="PANTHER" id="PTHR47424">
    <property type="entry name" value="REGULATORY PROTEIN GAL4"/>
    <property type="match status" value="1"/>
</dbReference>
<feature type="region of interest" description="Disordered" evidence="6">
    <location>
        <begin position="217"/>
        <end position="249"/>
    </location>
</feature>
<feature type="compositionally biased region" description="Basic and acidic residues" evidence="6">
    <location>
        <begin position="217"/>
        <end position="235"/>
    </location>
</feature>